<gene>
    <name evidence="12" type="primary">Unc5c</name>
    <name evidence="12" type="ORF">T4D_9550</name>
</gene>
<evidence type="ECO:0000256" key="3">
    <source>
        <dbReference type="ARBA" id="ARBA00022473"/>
    </source>
</evidence>
<evidence type="ECO:0000256" key="4">
    <source>
        <dbReference type="ARBA" id="ARBA00023136"/>
    </source>
</evidence>
<feature type="chain" id="PRO_5025073275" description="Netrin receptor UNC5" evidence="9">
    <location>
        <begin position="30"/>
        <end position="959"/>
    </location>
</feature>
<comment type="caution">
    <text evidence="12">The sequence shown here is derived from an EMBL/GenBank/DDBJ whole genome shotgun (WGS) entry which is preliminary data.</text>
</comment>
<evidence type="ECO:0000259" key="11">
    <source>
        <dbReference type="PROSITE" id="PS50835"/>
    </source>
</evidence>
<evidence type="ECO:0000313" key="12">
    <source>
        <dbReference type="EMBL" id="KRY90239.1"/>
    </source>
</evidence>
<dbReference type="Gene3D" id="2.60.220.30">
    <property type="match status" value="1"/>
</dbReference>
<dbReference type="InterPro" id="IPR007110">
    <property type="entry name" value="Ig-like_dom"/>
</dbReference>
<evidence type="ECO:0000256" key="9">
    <source>
        <dbReference type="RuleBase" id="RU367033"/>
    </source>
</evidence>
<keyword evidence="9" id="KW-1133">Transmembrane helix</keyword>
<dbReference type="Pfam" id="PF00531">
    <property type="entry name" value="Death"/>
    <property type="match status" value="1"/>
</dbReference>
<dbReference type="AlphaFoldDB" id="A0A0V1FWJ8"/>
<dbReference type="PROSITE" id="PS50092">
    <property type="entry name" value="TSP1"/>
    <property type="match status" value="2"/>
</dbReference>
<dbReference type="GO" id="GO:0005886">
    <property type="term" value="C:plasma membrane"/>
    <property type="evidence" value="ECO:0007669"/>
    <property type="project" value="UniProtKB-SubCell"/>
</dbReference>
<dbReference type="Gene3D" id="2.20.100.10">
    <property type="entry name" value="Thrombospondin type-1 (TSP1) repeat"/>
    <property type="match status" value="2"/>
</dbReference>
<dbReference type="Gene3D" id="1.10.533.10">
    <property type="entry name" value="Death Domain, Fas"/>
    <property type="match status" value="1"/>
</dbReference>
<protein>
    <recommendedName>
        <fullName evidence="9">Netrin receptor UNC5</fullName>
    </recommendedName>
</protein>
<keyword evidence="5" id="KW-1015">Disulfide bond</keyword>
<dbReference type="SUPFAM" id="SSF82895">
    <property type="entry name" value="TSP-1 type 1 repeat"/>
    <property type="match status" value="2"/>
</dbReference>
<sequence length="959" mass="106779">MNRQQPLIRITAKPLLLALIVAPFQTTPAMDDVGSATTSATDVQLPLKPILLQAPEDSYIVRGRQPHQQNALLTCKALYAERIKFKCNGIWIPETEYERREGIDSTSNTPFLQTSIIVNRHSVDRIRSFSGEYSCECIAYGTGPDDKAEQVKSMPAVVRVAYLLKDFYREPASERRPLNSLVELPCQPPEGDPSPEVFWMKDGVEIESRKDPNVIVANDGSLLISSARFSDSGNYTCGARNIAHERTTLPATLHIYVDGQWSTWGSWEGVCPTNCKAWINNRRRISRLTRYRHCNNPPPANGGSPCSGSSKEQVDCELPCPVDGNWSEWSRWTDCQTNCNRVRRRFCDNPAPRFGGANCFGPEQQSRNCTDGLCTPGSKLHRLSLDADSMRQQGATLFGNNVAMYAGLGAALFAFVFAIFFIFGVVLRRRTCHRCAKDYEPAPTQNPTNTIIRATIPAEVSKLTAHTQLPFIFDTVPTTLNSDRSRQGLINWSQKSDSSAFYYPNTSDENNYATVDDSRPDYGYYEDEISLASSNGTRCTASPLNGNKVNGCGVLLKNQAVSVFIPEGALIANAEEEQQEERQIEVTISVCDERPPLSDDQILLAPVLWLRCNGGVAPLKKPAVVSVEHSALIKVPFDASKDDWQISCLISEQIPYEASMADWNLEATVGKETLNTDVYCQVDGHCVHFLVEKFGKLALIGQPSRADVNLVKRVRLLAFLHSTCLSIHCVDDTRSALTRVMRHQRELGGRLCAINAGDALPLKLHADLCLSLESISSGWTVTAPVGHYQEIPSSRLCQSFAFDVHCSFSLDSTTSASQKIFQDNCCPSSLTAHLVIYQKDDYESAVHLKVDSNSWLNIEDHLRPFQPAVRLPQAVKAEISAMLDPPLESGNDWRMLAHLLGVAHYLPYFASRSSPSELILTLWESREQNCTAFVKLAHFLRKMRREDAYMALSNYLNTI</sequence>
<comment type="subcellular location">
    <subcellularLocation>
        <location evidence="9">Cell membrane</location>
        <topology evidence="9">Single-pass type I membrane protein</topology>
    </subcellularLocation>
    <subcellularLocation>
        <location evidence="1">Membrane</location>
        <topology evidence="1">Single-pass type I membrane protein</topology>
    </subcellularLocation>
</comment>
<dbReference type="SUPFAM" id="SSF48726">
    <property type="entry name" value="Immunoglobulin"/>
    <property type="match status" value="1"/>
</dbReference>
<dbReference type="InterPro" id="IPR036383">
    <property type="entry name" value="TSP1_rpt_sf"/>
</dbReference>
<dbReference type="InterPro" id="IPR003599">
    <property type="entry name" value="Ig_sub"/>
</dbReference>
<dbReference type="InterPro" id="IPR033772">
    <property type="entry name" value="UPA"/>
</dbReference>
<accession>A0A0V1FWJ8</accession>
<dbReference type="Proteomes" id="UP000054995">
    <property type="component" value="Unassembled WGS sequence"/>
</dbReference>
<dbReference type="Pfam" id="PF00090">
    <property type="entry name" value="TSP_1"/>
    <property type="match status" value="1"/>
</dbReference>
<name>A0A0V1FWJ8_TRIPS</name>
<keyword evidence="4 9" id="KW-0472">Membrane</keyword>
<dbReference type="InterPro" id="IPR000884">
    <property type="entry name" value="TSP1_rpt"/>
</dbReference>
<dbReference type="InterPro" id="IPR013783">
    <property type="entry name" value="Ig-like_fold"/>
</dbReference>
<evidence type="ECO:0000313" key="13">
    <source>
        <dbReference type="Proteomes" id="UP000054995"/>
    </source>
</evidence>
<proteinExistence type="inferred from homology"/>
<dbReference type="PANTHER" id="PTHR12582">
    <property type="entry name" value="NETRIN RECEPTOR UNC5"/>
    <property type="match status" value="1"/>
</dbReference>
<evidence type="ECO:0000256" key="5">
    <source>
        <dbReference type="ARBA" id="ARBA00023157"/>
    </source>
</evidence>
<reference evidence="12 13" key="1">
    <citation type="submission" date="2015-01" db="EMBL/GenBank/DDBJ databases">
        <title>Evolution of Trichinella species and genotypes.</title>
        <authorList>
            <person name="Korhonen P.K."/>
            <person name="Edoardo P."/>
            <person name="Giuseppe L.R."/>
            <person name="Gasser R.B."/>
        </authorList>
    </citation>
    <scope>NUCLEOTIDE SEQUENCE [LARGE SCALE GENOMIC DNA]</scope>
    <source>
        <strain evidence="12">ISS470</strain>
    </source>
</reference>
<dbReference type="InterPro" id="IPR000488">
    <property type="entry name" value="Death_dom"/>
</dbReference>
<dbReference type="SMART" id="SM00408">
    <property type="entry name" value="IGc2"/>
    <property type="match status" value="1"/>
</dbReference>
<feature type="signal peptide" evidence="9">
    <location>
        <begin position="1"/>
        <end position="29"/>
    </location>
</feature>
<keyword evidence="9" id="KW-0732">Signal</keyword>
<keyword evidence="3 9" id="KW-0217">Developmental protein</keyword>
<feature type="domain" description="Ig-like" evidence="11">
    <location>
        <begin position="155"/>
        <end position="254"/>
    </location>
</feature>
<dbReference type="InterPro" id="IPR057755">
    <property type="entry name" value="UNC5A-D-like_N"/>
</dbReference>
<dbReference type="Pfam" id="PF13927">
    <property type="entry name" value="Ig_3"/>
    <property type="match status" value="1"/>
</dbReference>
<evidence type="ECO:0000259" key="10">
    <source>
        <dbReference type="PROSITE" id="PS50017"/>
    </source>
</evidence>
<dbReference type="InterPro" id="IPR036179">
    <property type="entry name" value="Ig-like_dom_sf"/>
</dbReference>
<dbReference type="EMBL" id="JYDT01000023">
    <property type="protein sequence ID" value="KRY90239.1"/>
    <property type="molecule type" value="Genomic_DNA"/>
</dbReference>
<dbReference type="SMART" id="SM00409">
    <property type="entry name" value="IG"/>
    <property type="match status" value="1"/>
</dbReference>
<dbReference type="SMART" id="SM00209">
    <property type="entry name" value="TSP1"/>
    <property type="match status" value="2"/>
</dbReference>
<evidence type="ECO:0000256" key="6">
    <source>
        <dbReference type="ARBA" id="ARBA00023170"/>
    </source>
</evidence>
<dbReference type="FunFam" id="2.20.100.10:FF:000002">
    <property type="entry name" value="Unc-5 netrin receptor C"/>
    <property type="match status" value="1"/>
</dbReference>
<feature type="transmembrane region" description="Helical" evidence="9">
    <location>
        <begin position="402"/>
        <end position="427"/>
    </location>
</feature>
<dbReference type="Pfam" id="PF17217">
    <property type="entry name" value="UPA"/>
    <property type="match status" value="1"/>
</dbReference>
<keyword evidence="8 9" id="KW-0393">Immunoglobulin domain</keyword>
<dbReference type="GO" id="GO:0005042">
    <property type="term" value="F:netrin receptor activity"/>
    <property type="evidence" value="ECO:0007669"/>
    <property type="project" value="UniProtKB-UniRule"/>
</dbReference>
<dbReference type="InterPro" id="IPR037936">
    <property type="entry name" value="UNC5A-D"/>
</dbReference>
<dbReference type="GO" id="GO:0008045">
    <property type="term" value="P:motor neuron axon guidance"/>
    <property type="evidence" value="ECO:0007669"/>
    <property type="project" value="TreeGrafter"/>
</dbReference>
<evidence type="ECO:0000256" key="8">
    <source>
        <dbReference type="ARBA" id="ARBA00023319"/>
    </source>
</evidence>
<dbReference type="PROSITE" id="PS50017">
    <property type="entry name" value="DEATH_DOMAIN"/>
    <property type="match status" value="1"/>
</dbReference>
<evidence type="ECO:0000256" key="2">
    <source>
        <dbReference type="ARBA" id="ARBA00009844"/>
    </source>
</evidence>
<evidence type="ECO:0000256" key="1">
    <source>
        <dbReference type="ARBA" id="ARBA00004479"/>
    </source>
</evidence>
<feature type="domain" description="Death" evidence="10">
    <location>
        <begin position="890"/>
        <end position="956"/>
    </location>
</feature>
<keyword evidence="13" id="KW-1185">Reference proteome</keyword>
<organism evidence="12 13">
    <name type="scientific">Trichinella pseudospiralis</name>
    <name type="common">Parasitic roundworm</name>
    <dbReference type="NCBI Taxonomy" id="6337"/>
    <lineage>
        <taxon>Eukaryota</taxon>
        <taxon>Metazoa</taxon>
        <taxon>Ecdysozoa</taxon>
        <taxon>Nematoda</taxon>
        <taxon>Enoplea</taxon>
        <taxon>Dorylaimia</taxon>
        <taxon>Trichinellida</taxon>
        <taxon>Trichinellidae</taxon>
        <taxon>Trichinella</taxon>
    </lineage>
</organism>
<dbReference type="OrthoDB" id="5973910at2759"/>
<dbReference type="SMART" id="SM00005">
    <property type="entry name" value="DEATH"/>
    <property type="match status" value="1"/>
</dbReference>
<dbReference type="Gene3D" id="2.60.40.10">
    <property type="entry name" value="Immunoglobulins"/>
    <property type="match status" value="2"/>
</dbReference>
<keyword evidence="6 9" id="KW-0675">Receptor</keyword>
<dbReference type="SUPFAM" id="SSF47986">
    <property type="entry name" value="DEATH domain"/>
    <property type="match status" value="1"/>
</dbReference>
<dbReference type="InterPro" id="IPR011029">
    <property type="entry name" value="DEATH-like_dom_sf"/>
</dbReference>
<dbReference type="InterPro" id="IPR003598">
    <property type="entry name" value="Ig_sub2"/>
</dbReference>
<keyword evidence="9" id="KW-0812">Transmembrane</keyword>
<evidence type="ECO:0000256" key="7">
    <source>
        <dbReference type="ARBA" id="ARBA00023180"/>
    </source>
</evidence>
<dbReference type="PANTHER" id="PTHR12582:SF47">
    <property type="entry name" value="NETRIN RECEPTOR UNC-5"/>
    <property type="match status" value="1"/>
</dbReference>
<dbReference type="PROSITE" id="PS50835">
    <property type="entry name" value="IG_LIKE"/>
    <property type="match status" value="1"/>
</dbReference>
<comment type="function">
    <text evidence="9">Receptor for netrin required for axon guidance. Mediates axon repulsion of neuronal growth cones in the developing nervous system upon ligand binding.</text>
</comment>
<keyword evidence="7" id="KW-0325">Glycoprotein</keyword>
<dbReference type="Pfam" id="PF25609">
    <property type="entry name" value="Unc5_NetrinR_N"/>
    <property type="match status" value="1"/>
</dbReference>
<comment type="similarity">
    <text evidence="2 9">Belongs to the unc-5 family.</text>
</comment>